<accession>A0ABU7RJ53</accession>
<comment type="caution">
    <text evidence="1">The sequence shown here is derived from an EMBL/GenBank/DDBJ whole genome shotgun (WGS) entry which is preliminary data.</text>
</comment>
<dbReference type="RefSeq" id="WP_330975438.1">
    <property type="nucleotide sequence ID" value="NZ_JAZGLY010000008.1"/>
</dbReference>
<name>A0ABU7RJ53_9BACT</name>
<sequence>MVPHNVVTKPDSTPDSTTRVFPDIRRGDVLWISEFRKYYSWLLWIEVIRNIALRAIVKLLIIYNTCKVML</sequence>
<evidence type="ECO:0000313" key="2">
    <source>
        <dbReference type="Proteomes" id="UP001357452"/>
    </source>
</evidence>
<proteinExistence type="predicted"/>
<reference evidence="1 2" key="1">
    <citation type="submission" date="2024-01" db="EMBL/GenBank/DDBJ databases">
        <title>Niabella digestum sp. nov., isolated from waste digestion system.</title>
        <authorList>
            <person name="Zhang L."/>
        </authorList>
    </citation>
    <scope>NUCLEOTIDE SEQUENCE [LARGE SCALE GENOMIC DNA]</scope>
    <source>
        <strain evidence="1 2">A18</strain>
    </source>
</reference>
<protein>
    <submittedName>
        <fullName evidence="1">Uncharacterized protein</fullName>
    </submittedName>
</protein>
<gene>
    <name evidence="1" type="ORF">V2H41_12195</name>
</gene>
<keyword evidence="2" id="KW-1185">Reference proteome</keyword>
<dbReference type="Proteomes" id="UP001357452">
    <property type="component" value="Unassembled WGS sequence"/>
</dbReference>
<evidence type="ECO:0000313" key="1">
    <source>
        <dbReference type="EMBL" id="MEE6188034.1"/>
    </source>
</evidence>
<organism evidence="1 2">
    <name type="scientific">Niabella digestorum</name>
    <dbReference type="NCBI Taxonomy" id="3117701"/>
    <lineage>
        <taxon>Bacteria</taxon>
        <taxon>Pseudomonadati</taxon>
        <taxon>Bacteroidota</taxon>
        <taxon>Chitinophagia</taxon>
        <taxon>Chitinophagales</taxon>
        <taxon>Chitinophagaceae</taxon>
        <taxon>Niabella</taxon>
    </lineage>
</organism>
<dbReference type="EMBL" id="JAZGLY010000008">
    <property type="protein sequence ID" value="MEE6188034.1"/>
    <property type="molecule type" value="Genomic_DNA"/>
</dbReference>